<keyword evidence="3" id="KW-0378">Hydrolase</keyword>
<dbReference type="AlphaFoldDB" id="A0A165N1T6"/>
<dbReference type="InterPro" id="IPR050546">
    <property type="entry name" value="Glycosyl_Hydrlase_16"/>
</dbReference>
<dbReference type="InterPro" id="IPR000757">
    <property type="entry name" value="Beta-glucanase-like"/>
</dbReference>
<proteinExistence type="predicted"/>
<dbReference type="SUPFAM" id="SSF49899">
    <property type="entry name" value="Concanavalin A-like lectins/glucanases"/>
    <property type="match status" value="1"/>
</dbReference>
<dbReference type="PROSITE" id="PS51762">
    <property type="entry name" value="GH16_2"/>
    <property type="match status" value="1"/>
</dbReference>
<organism evidence="3 4">
    <name type="scientific">Daedalea quercina L-15889</name>
    <dbReference type="NCBI Taxonomy" id="1314783"/>
    <lineage>
        <taxon>Eukaryota</taxon>
        <taxon>Fungi</taxon>
        <taxon>Dikarya</taxon>
        <taxon>Basidiomycota</taxon>
        <taxon>Agaricomycotina</taxon>
        <taxon>Agaricomycetes</taxon>
        <taxon>Polyporales</taxon>
        <taxon>Fomitopsis</taxon>
    </lineage>
</organism>
<dbReference type="EMBL" id="KV429090">
    <property type="protein sequence ID" value="KZT66400.1"/>
    <property type="molecule type" value="Genomic_DNA"/>
</dbReference>
<evidence type="ECO:0000259" key="2">
    <source>
        <dbReference type="PROSITE" id="PS51762"/>
    </source>
</evidence>
<name>A0A165N1T6_9APHY</name>
<feature type="signal peptide" evidence="1">
    <location>
        <begin position="1"/>
        <end position="19"/>
    </location>
</feature>
<dbReference type="OrthoDB" id="192832at2759"/>
<dbReference type="PANTHER" id="PTHR10963">
    <property type="entry name" value="GLYCOSYL HYDROLASE-RELATED"/>
    <property type="match status" value="1"/>
</dbReference>
<dbReference type="CDD" id="cd02181">
    <property type="entry name" value="GH16_fungal_Lam16A_glucanase"/>
    <property type="match status" value="1"/>
</dbReference>
<dbReference type="Gene3D" id="2.60.120.200">
    <property type="match status" value="1"/>
</dbReference>
<dbReference type="InterPro" id="IPR013320">
    <property type="entry name" value="ConA-like_dom_sf"/>
</dbReference>
<reference evidence="3 4" key="1">
    <citation type="journal article" date="2016" name="Mol. Biol. Evol.">
        <title>Comparative Genomics of Early-Diverging Mushroom-Forming Fungi Provides Insights into the Origins of Lignocellulose Decay Capabilities.</title>
        <authorList>
            <person name="Nagy L.G."/>
            <person name="Riley R."/>
            <person name="Tritt A."/>
            <person name="Adam C."/>
            <person name="Daum C."/>
            <person name="Floudas D."/>
            <person name="Sun H."/>
            <person name="Yadav J.S."/>
            <person name="Pangilinan J."/>
            <person name="Larsson K.H."/>
            <person name="Matsuura K."/>
            <person name="Barry K."/>
            <person name="Labutti K."/>
            <person name="Kuo R."/>
            <person name="Ohm R.A."/>
            <person name="Bhattacharya S.S."/>
            <person name="Shirouzu T."/>
            <person name="Yoshinaga Y."/>
            <person name="Martin F.M."/>
            <person name="Grigoriev I.V."/>
            <person name="Hibbett D.S."/>
        </authorList>
    </citation>
    <scope>NUCLEOTIDE SEQUENCE [LARGE SCALE GENOMIC DNA]</scope>
    <source>
        <strain evidence="3 4">L-15889</strain>
    </source>
</reference>
<keyword evidence="1" id="KW-0732">Signal</keyword>
<evidence type="ECO:0000313" key="3">
    <source>
        <dbReference type="EMBL" id="KZT66400.1"/>
    </source>
</evidence>
<feature type="domain" description="GH16" evidence="2">
    <location>
        <begin position="35"/>
        <end position="300"/>
    </location>
</feature>
<evidence type="ECO:0000313" key="4">
    <source>
        <dbReference type="Proteomes" id="UP000076727"/>
    </source>
</evidence>
<dbReference type="STRING" id="1314783.A0A165N1T6"/>
<protein>
    <submittedName>
        <fullName evidence="3">Glycoside hydrolase family 16 protein</fullName>
    </submittedName>
</protein>
<dbReference type="Proteomes" id="UP000076727">
    <property type="component" value="Unassembled WGS sequence"/>
</dbReference>
<dbReference type="Pfam" id="PF26113">
    <property type="entry name" value="GH16_XgeA"/>
    <property type="match status" value="1"/>
</dbReference>
<dbReference type="PANTHER" id="PTHR10963:SF24">
    <property type="entry name" value="GLYCOSIDASE C21B10.07-RELATED"/>
    <property type="match status" value="1"/>
</dbReference>
<evidence type="ECO:0000256" key="1">
    <source>
        <dbReference type="SAM" id="SignalP"/>
    </source>
</evidence>
<feature type="chain" id="PRO_5007862910" evidence="1">
    <location>
        <begin position="20"/>
        <end position="346"/>
    </location>
</feature>
<accession>A0A165N1T6</accession>
<sequence>MRPAPVLPLLAALAPAARAQLYTLADAYVGASFLSTWSWQTIADPTHGAVNYVDLATAVAHNLTYATPDKFVMRADSTRVVANGTRGRDSVRILSDRAYADSLLVLDLQHMPQGCATWSAFWSLSQTGPWPAGGEIDVIEGVNLQTGNLMSLHTSPNCTMPAPGPARTMTGTATSTICDADHADNEGCGVAGPALSYAADFNAAGGGWFAVQRGPTTGIRAWFWSRQDAAAAAVPAAVRFPLVAAAAGLTPDGDAAWGEPYAVFPTGAACGYAEHFDAHQFVFDLTFCGDWAGNAYPSSGCPGTCTDLVNNHPEAFTEAYWEVNGLYIYTPLEEPPTGPYPPYPSS</sequence>
<keyword evidence="4" id="KW-1185">Reference proteome</keyword>
<dbReference type="GO" id="GO:0009251">
    <property type="term" value="P:glucan catabolic process"/>
    <property type="evidence" value="ECO:0007669"/>
    <property type="project" value="TreeGrafter"/>
</dbReference>
<gene>
    <name evidence="3" type="ORF">DAEQUDRAFT_746607</name>
</gene>
<dbReference type="GO" id="GO:0004553">
    <property type="term" value="F:hydrolase activity, hydrolyzing O-glycosyl compounds"/>
    <property type="evidence" value="ECO:0007669"/>
    <property type="project" value="InterPro"/>
</dbReference>